<proteinExistence type="predicted"/>
<organism evidence="2">
    <name type="scientific">Ackermannviridae sp</name>
    <dbReference type="NCBI Taxonomy" id="2831612"/>
    <lineage>
        <taxon>Viruses</taxon>
        <taxon>Duplodnaviria</taxon>
        <taxon>Heunggongvirae</taxon>
        <taxon>Uroviricota</taxon>
        <taxon>Caudoviricetes</taxon>
        <taxon>Pantevenvirales</taxon>
        <taxon>Ackermannviridae</taxon>
    </lineage>
</organism>
<evidence type="ECO:0000313" key="2">
    <source>
        <dbReference type="EMBL" id="DAG97965.1"/>
    </source>
</evidence>
<protein>
    <submittedName>
        <fullName evidence="2">Cysteine-rich protein</fullName>
    </submittedName>
</protein>
<reference evidence="2" key="1">
    <citation type="journal article" date="2021" name="Proc. Natl. Acad. Sci. U.S.A.">
        <title>A Catalog of Tens of Thousands of Viruses from Human Metagenomes Reveals Hidden Associations with Chronic Diseases.</title>
        <authorList>
            <person name="Tisza M.J."/>
            <person name="Buck C.B."/>
        </authorList>
    </citation>
    <scope>NUCLEOTIDE SEQUENCE</scope>
    <source>
        <strain evidence="2">CtASH1</strain>
    </source>
</reference>
<sequence length="327" mass="37710">MSSYDELEEKAKENLLRETEGTPFGGFKPMDREQLESEFVTKHNFVPIPADELPSRSFFYDKGTQVLVKSANVQEVKHFSSINDEDFFDIQDKMSTLFNVCVKISKNGNPVSYRDLSEFDKIFVFFAVRERTFLADGRQSTISHKSPCPSCGEEISVEIEKGNLGYYSIPDSIMKFYDDEKRSFVINHEKFESPLEIYVPTVGVTEKIFQYIKEAEIKKQRGEGGYYDLADLTIIMYITKDWRDIDDSGKYIKRKLEEIKRWSVDKYKVATHVTKTLKVGVDPMMEVHCSKCGKENKVPVRFPEWSTLLSDESIIGELFGDSSQVDL</sequence>
<feature type="region of interest" description="Disordered" evidence="1">
    <location>
        <begin position="1"/>
        <end position="30"/>
    </location>
</feature>
<accession>A0A8S5VU27</accession>
<feature type="compositionally biased region" description="Basic and acidic residues" evidence="1">
    <location>
        <begin position="9"/>
        <end position="20"/>
    </location>
</feature>
<name>A0A8S5VU27_9CAUD</name>
<dbReference type="EMBL" id="BK035393">
    <property type="protein sequence ID" value="DAG97965.1"/>
    <property type="molecule type" value="Genomic_DNA"/>
</dbReference>
<evidence type="ECO:0000256" key="1">
    <source>
        <dbReference type="SAM" id="MobiDB-lite"/>
    </source>
</evidence>